<keyword evidence="1" id="KW-0812">Transmembrane</keyword>
<feature type="transmembrane region" description="Helical" evidence="1">
    <location>
        <begin position="21"/>
        <end position="41"/>
    </location>
</feature>
<keyword evidence="1" id="KW-1133">Transmembrane helix</keyword>
<keyword evidence="1" id="KW-0472">Membrane</keyword>
<reference evidence="2 3" key="1">
    <citation type="submission" date="2023-07" db="EMBL/GenBank/DDBJ databases">
        <title>Sorghum-associated microbial communities from plants grown in Nebraska, USA.</title>
        <authorList>
            <person name="Schachtman D."/>
        </authorList>
    </citation>
    <scope>NUCLEOTIDE SEQUENCE [LARGE SCALE GENOMIC DNA]</scope>
    <source>
        <strain evidence="2 3">DS2154</strain>
    </source>
</reference>
<name>A0ABU1N5F0_9CAUL</name>
<sequence>MTLKTAKGVRRPQWWQIHPTLAFCSAWALIIGGAATAVALLA</sequence>
<evidence type="ECO:0008006" key="4">
    <source>
        <dbReference type="Google" id="ProtNLM"/>
    </source>
</evidence>
<dbReference type="Proteomes" id="UP001262754">
    <property type="component" value="Unassembled WGS sequence"/>
</dbReference>
<dbReference type="EMBL" id="JAVDRL010000012">
    <property type="protein sequence ID" value="MDR6533310.1"/>
    <property type="molecule type" value="Genomic_DNA"/>
</dbReference>
<evidence type="ECO:0000256" key="1">
    <source>
        <dbReference type="SAM" id="Phobius"/>
    </source>
</evidence>
<comment type="caution">
    <text evidence="2">The sequence shown here is derived from an EMBL/GenBank/DDBJ whole genome shotgun (WGS) entry which is preliminary data.</text>
</comment>
<accession>A0ABU1N5F0</accession>
<gene>
    <name evidence="2" type="ORF">J2800_004072</name>
</gene>
<evidence type="ECO:0000313" key="3">
    <source>
        <dbReference type="Proteomes" id="UP001262754"/>
    </source>
</evidence>
<keyword evidence="3" id="KW-1185">Reference proteome</keyword>
<organism evidence="2 3">
    <name type="scientific">Caulobacter rhizosphaerae</name>
    <dbReference type="NCBI Taxonomy" id="2010972"/>
    <lineage>
        <taxon>Bacteria</taxon>
        <taxon>Pseudomonadati</taxon>
        <taxon>Pseudomonadota</taxon>
        <taxon>Alphaproteobacteria</taxon>
        <taxon>Caulobacterales</taxon>
        <taxon>Caulobacteraceae</taxon>
        <taxon>Caulobacter</taxon>
    </lineage>
</organism>
<dbReference type="RefSeq" id="WP_255355551.1">
    <property type="nucleotide sequence ID" value="NZ_BMLD01000001.1"/>
</dbReference>
<protein>
    <recommendedName>
        <fullName evidence="4">PepSY-associated transmembrane protein</fullName>
    </recommendedName>
</protein>
<evidence type="ECO:0000313" key="2">
    <source>
        <dbReference type="EMBL" id="MDR6533310.1"/>
    </source>
</evidence>
<proteinExistence type="predicted"/>